<dbReference type="Proteomes" id="UP000451048">
    <property type="component" value="Unassembled WGS sequence"/>
</dbReference>
<gene>
    <name evidence="3" type="ORF">AHTJR_03460</name>
    <name evidence="2" type="ORF">GPS52_00995</name>
</gene>
<sequence length="194" mass="22445">MTAKTPYAYTLQPVPYEVSEVEQRQAQLMIWRSSNKFSRKAWIIMISLVVLSLVAAGLIKYYSTYSTVICWVVIIGVAFYYLTKKFGLEWYVKRKMKEFPVQEIKGIRLGVQPHGLVMRQKVGLQDGTATISWKDIYEWYASPDFILVNFKVKTPKGDEQQGAYILPKRMDSKNFSFKTIRRHLTETVGAPKSI</sequence>
<dbReference type="STRING" id="29430.AHTJS_03480"/>
<evidence type="ECO:0000256" key="1">
    <source>
        <dbReference type="SAM" id="Phobius"/>
    </source>
</evidence>
<name>A0A1L6KKG9_ACIHA</name>
<organism evidence="2 5">
    <name type="scientific">Acinetobacter haemolyticus</name>
    <dbReference type="NCBI Taxonomy" id="29430"/>
    <lineage>
        <taxon>Bacteria</taxon>
        <taxon>Pseudomonadati</taxon>
        <taxon>Pseudomonadota</taxon>
        <taxon>Gammaproteobacteria</taxon>
        <taxon>Moraxellales</taxon>
        <taxon>Moraxellaceae</taxon>
        <taxon>Acinetobacter</taxon>
    </lineage>
</organism>
<dbReference type="OrthoDB" id="6703961at2"/>
<accession>A0A1L6KKG9</accession>
<keyword evidence="1" id="KW-0472">Membrane</keyword>
<dbReference type="KEGG" id="ahl:AHTJS_03480"/>
<dbReference type="Proteomes" id="UP000294395">
    <property type="component" value="Chromosome"/>
</dbReference>
<reference evidence="2 5" key="2">
    <citation type="submission" date="2019-12" db="EMBL/GenBank/DDBJ databases">
        <title>Acinetobacter haemolyticus comparative genomics.</title>
        <authorList>
            <person name="Castro-Jaimes S."/>
            <person name="Bello-Lopez E."/>
            <person name="Velazquez-Acosta C."/>
            <person name="Volkow-Fernandez P."/>
            <person name="Lozano-Zarain P."/>
            <person name="Castillo Ramirez S."/>
            <person name="Cevallos M.A."/>
        </authorList>
    </citation>
    <scope>NUCLEOTIDE SEQUENCE [LARGE SCALE GENOMIC DNA]</scope>
    <source>
        <strain evidence="2 5">AN10</strain>
    </source>
</reference>
<dbReference type="RefSeq" id="WP_008941659.1">
    <property type="nucleotide sequence ID" value="NZ_BKQF01000072.1"/>
</dbReference>
<feature type="transmembrane region" description="Helical" evidence="1">
    <location>
        <begin position="65"/>
        <end position="83"/>
    </location>
</feature>
<evidence type="ECO:0000313" key="3">
    <source>
        <dbReference type="EMBL" id="QBQ15391.1"/>
    </source>
</evidence>
<evidence type="ECO:0000313" key="2">
    <source>
        <dbReference type="EMBL" id="NAR72078.1"/>
    </source>
</evidence>
<dbReference type="EMBL" id="CP038009">
    <property type="protein sequence ID" value="QBQ15391.1"/>
    <property type="molecule type" value="Genomic_DNA"/>
</dbReference>
<evidence type="ECO:0000313" key="4">
    <source>
        <dbReference type="Proteomes" id="UP000294395"/>
    </source>
</evidence>
<proteinExistence type="predicted"/>
<dbReference type="EMBL" id="WTTO01000002">
    <property type="protein sequence ID" value="NAR72078.1"/>
    <property type="molecule type" value="Genomic_DNA"/>
</dbReference>
<keyword evidence="1" id="KW-0812">Transmembrane</keyword>
<keyword evidence="1" id="KW-1133">Transmembrane helix</keyword>
<evidence type="ECO:0000313" key="5">
    <source>
        <dbReference type="Proteomes" id="UP000451048"/>
    </source>
</evidence>
<reference evidence="3 4" key="1">
    <citation type="submission" date="2019-03" db="EMBL/GenBank/DDBJ databases">
        <title>Complete genome sequence of two outbreak-associated Acinetobacter haemolyticus strains.</title>
        <authorList>
            <person name="Bai L."/>
            <person name="Zhang S.-C."/>
            <person name="Deng Y."/>
            <person name="Song C.-C."/>
            <person name="Kang G.-B."/>
            <person name="Dong Y."/>
            <person name="Wang Y."/>
            <person name="Gao F."/>
            <person name="Huang H."/>
        </authorList>
    </citation>
    <scope>NUCLEOTIDE SEQUENCE [LARGE SCALE GENOMIC DNA]</scope>
    <source>
        <strain evidence="3 4">TJR01</strain>
    </source>
</reference>
<feature type="transmembrane region" description="Helical" evidence="1">
    <location>
        <begin position="41"/>
        <end position="59"/>
    </location>
</feature>
<dbReference type="AlphaFoldDB" id="A0A1L6KKG9"/>
<protein>
    <submittedName>
        <fullName evidence="3">YcxB family protein</fullName>
    </submittedName>
</protein>